<dbReference type="GO" id="GO:0006313">
    <property type="term" value="P:DNA transposition"/>
    <property type="evidence" value="ECO:0007669"/>
    <property type="project" value="InterPro"/>
</dbReference>
<dbReference type="Pfam" id="PF01498">
    <property type="entry name" value="HTH_Tnp_Tc3_2"/>
    <property type="match status" value="1"/>
</dbReference>
<organism evidence="3 4">
    <name type="scientific">Monopterus albus</name>
    <name type="common">Swamp eel</name>
    <dbReference type="NCBI Taxonomy" id="43700"/>
    <lineage>
        <taxon>Eukaryota</taxon>
        <taxon>Metazoa</taxon>
        <taxon>Chordata</taxon>
        <taxon>Craniata</taxon>
        <taxon>Vertebrata</taxon>
        <taxon>Euteleostomi</taxon>
        <taxon>Actinopterygii</taxon>
        <taxon>Neopterygii</taxon>
        <taxon>Teleostei</taxon>
        <taxon>Neoteleostei</taxon>
        <taxon>Acanthomorphata</taxon>
        <taxon>Anabantaria</taxon>
        <taxon>Synbranchiformes</taxon>
        <taxon>Synbranchidae</taxon>
        <taxon>Monopterus</taxon>
    </lineage>
</organism>
<dbReference type="AlphaFoldDB" id="A0A3Q3KMW1"/>
<protein>
    <recommendedName>
        <fullName evidence="2">Transposase Tc1-like domain-containing protein</fullName>
    </recommendedName>
</protein>
<accession>A0A3Q3KMW1</accession>
<evidence type="ECO:0000313" key="3">
    <source>
        <dbReference type="Ensembl" id="ENSMALP00000031361.1"/>
    </source>
</evidence>
<dbReference type="Proteomes" id="UP000261600">
    <property type="component" value="Unplaced"/>
</dbReference>
<dbReference type="GO" id="GO:0015074">
    <property type="term" value="P:DNA integration"/>
    <property type="evidence" value="ECO:0007669"/>
    <property type="project" value="InterPro"/>
</dbReference>
<evidence type="ECO:0000313" key="4">
    <source>
        <dbReference type="Proteomes" id="UP000261600"/>
    </source>
</evidence>
<reference evidence="3" key="2">
    <citation type="submission" date="2025-09" db="UniProtKB">
        <authorList>
            <consortium name="Ensembl"/>
        </authorList>
    </citation>
    <scope>IDENTIFICATION</scope>
</reference>
<dbReference type="GO" id="GO:0003677">
    <property type="term" value="F:DNA binding"/>
    <property type="evidence" value="ECO:0007669"/>
    <property type="project" value="InterPro"/>
</dbReference>
<dbReference type="Ensembl" id="ENSMALT00000031907.1">
    <property type="protein sequence ID" value="ENSMALP00000031361.1"/>
    <property type="gene ID" value="ENSMALG00000021635.1"/>
</dbReference>
<evidence type="ECO:0000259" key="2">
    <source>
        <dbReference type="Pfam" id="PF01498"/>
    </source>
</evidence>
<dbReference type="InterPro" id="IPR002492">
    <property type="entry name" value="Transposase_Tc1-like"/>
</dbReference>
<sequence>VTERGTRKLAQEPCKNPKQTAGDLTKSLEATGIRVHISTVKHTLHKSGLFGRKASRKPLLTFRHKSARLEYAKELNPARHRWKQLVWLLLVTLCNSL</sequence>
<feature type="domain" description="Transposase Tc1-like" evidence="2">
    <location>
        <begin position="7"/>
        <end position="74"/>
    </location>
</feature>
<name>A0A3Q3KMW1_MONAL</name>
<feature type="compositionally biased region" description="Basic and acidic residues" evidence="1">
    <location>
        <begin position="1"/>
        <end position="10"/>
    </location>
</feature>
<proteinExistence type="predicted"/>
<evidence type="ECO:0000256" key="1">
    <source>
        <dbReference type="SAM" id="MobiDB-lite"/>
    </source>
</evidence>
<feature type="region of interest" description="Disordered" evidence="1">
    <location>
        <begin position="1"/>
        <end position="23"/>
    </location>
</feature>
<keyword evidence="4" id="KW-1185">Reference proteome</keyword>
<reference evidence="3" key="1">
    <citation type="submission" date="2025-08" db="UniProtKB">
        <authorList>
            <consortium name="Ensembl"/>
        </authorList>
    </citation>
    <scope>IDENTIFICATION</scope>
</reference>